<evidence type="ECO:0000313" key="3">
    <source>
        <dbReference type="EMBL" id="KKY34091.1"/>
    </source>
</evidence>
<comment type="caution">
    <text evidence="3">The sequence shown here is derived from an EMBL/GenBank/DDBJ whole genome shotgun (WGS) entry which is preliminary data.</text>
</comment>
<keyword evidence="1" id="KW-0175">Coiled coil</keyword>
<accession>A0A0G2FIX8</accession>
<reference evidence="3 4" key="1">
    <citation type="submission" date="2015-05" db="EMBL/GenBank/DDBJ databases">
        <title>Distinctive expansion of gene families associated with plant cell wall degradation and secondary metabolism in the genomes of grapevine trunk pathogens.</title>
        <authorList>
            <person name="Lawrence D.P."/>
            <person name="Travadon R."/>
            <person name="Rolshausen P.E."/>
            <person name="Baumgartner K."/>
        </authorList>
    </citation>
    <scope>NUCLEOTIDE SEQUENCE [LARGE SCALE GENOMIC DNA]</scope>
    <source>
        <strain evidence="3">DA912</strain>
    </source>
</reference>
<dbReference type="OrthoDB" id="4772757at2759"/>
<dbReference type="EMBL" id="LCUC01000217">
    <property type="protein sequence ID" value="KKY34091.1"/>
    <property type="molecule type" value="Genomic_DNA"/>
</dbReference>
<reference evidence="3 4" key="2">
    <citation type="submission" date="2015-05" db="EMBL/GenBank/DDBJ databases">
        <authorList>
            <person name="Morales-Cruz A."/>
            <person name="Amrine K.C."/>
            <person name="Cantu D."/>
        </authorList>
    </citation>
    <scope>NUCLEOTIDE SEQUENCE [LARGE SCALE GENOMIC DNA]</scope>
    <source>
        <strain evidence="3">DA912</strain>
    </source>
</reference>
<evidence type="ECO:0000256" key="1">
    <source>
        <dbReference type="SAM" id="Coils"/>
    </source>
</evidence>
<proteinExistence type="predicted"/>
<evidence type="ECO:0000256" key="2">
    <source>
        <dbReference type="SAM" id="MobiDB-lite"/>
    </source>
</evidence>
<keyword evidence="4" id="KW-1185">Reference proteome</keyword>
<feature type="compositionally biased region" description="Acidic residues" evidence="2">
    <location>
        <begin position="384"/>
        <end position="404"/>
    </location>
</feature>
<evidence type="ECO:0000313" key="4">
    <source>
        <dbReference type="Proteomes" id="UP000034680"/>
    </source>
</evidence>
<organism evidence="3 4">
    <name type="scientific">Diaporthe ampelina</name>
    <dbReference type="NCBI Taxonomy" id="1214573"/>
    <lineage>
        <taxon>Eukaryota</taxon>
        <taxon>Fungi</taxon>
        <taxon>Dikarya</taxon>
        <taxon>Ascomycota</taxon>
        <taxon>Pezizomycotina</taxon>
        <taxon>Sordariomycetes</taxon>
        <taxon>Sordariomycetidae</taxon>
        <taxon>Diaporthales</taxon>
        <taxon>Diaporthaceae</taxon>
        <taxon>Diaporthe</taxon>
    </lineage>
</organism>
<dbReference type="AlphaFoldDB" id="A0A0G2FIX8"/>
<dbReference type="Proteomes" id="UP000034680">
    <property type="component" value="Unassembled WGS sequence"/>
</dbReference>
<name>A0A0G2FIX8_9PEZI</name>
<sequence length="820" mass="93740">MDRNRISRSTEAVLNFSAEVQEARDKSISKQIKGSFVALTGEKLEQLWSTVDEKDRIVKDWEERMTLECKFHIFVEAELDYCSLSPKVLTNFATDNEEFQKSTKKAIDDDMAVAKEILEGLVSADVLECLMTEEYRLVESEPDKLQQAINKTVFFQKVRDAIKGIHREIFVVLDGLDEFPQQSKDTQNVERKDFLDVICRLVQDKNPNLHILLVSGHENDIEERLLVDPAMKHDVDRKDVQPELEDEVKAFIARTLADDAFLKRFDEDSHPLIRQAFENGEKSDKEQVQKQIIKVPNNMATKYDRALSNVDKVHRNKGPLKKYVAQYWQKHYLLCKEAQPTESHVEKLEDLIDKLLKRGDTFESWLDWYNPDDDFMLSGFDLDHEEEESDEGDSDSDNNVDYQEDQSTGDIESEDRSIGSSNKSRKRRADPAYYAVKIDLFDIAVKMIERGDPCERPADPMVVGGVFVQLPTQGQLDEIRIALPDFSNCSSEKEWNIRDFYFKASFWSGINYILERLDALIRPTISSMADSFEHPGIFGHMEGLDDFDFWHSRRRQRRFRLMEEDWDEDFYWDSHPRFGIGNSEMDIRDSILLEMAQQQKSLQETLSRATKQMNRMETNLLDDNDHNSEDGNMEPHMVVNDLLPLVRDIVEFGKRCDELQEIATRLQEKGVPASAAGAMQSLSFEIVAAVARIVTSISESGARSPFASTSSTIMVAQTVHLIRTVRIPRIAKLAEAAAQHLSHGEAAQSTRNDAVLESGPAVPTDGDCDGQQRELQLEVAAAIDNLPGLVQDKVTSIIDQFQDEMCKRMESIVEEVANIT</sequence>
<feature type="region of interest" description="Disordered" evidence="2">
    <location>
        <begin position="384"/>
        <end position="424"/>
    </location>
</feature>
<feature type="region of interest" description="Disordered" evidence="2">
    <location>
        <begin position="743"/>
        <end position="769"/>
    </location>
</feature>
<dbReference type="STRING" id="1214573.A0A0G2FIX8"/>
<gene>
    <name evidence="3" type="ORF">UCDDA912_g05968</name>
</gene>
<protein>
    <submittedName>
        <fullName evidence="3">Uncharacterized protein</fullName>
    </submittedName>
</protein>
<feature type="coiled-coil region" evidence="1">
    <location>
        <begin position="592"/>
        <end position="619"/>
    </location>
</feature>